<dbReference type="Gene3D" id="2.20.25.80">
    <property type="entry name" value="WRKY domain"/>
    <property type="match status" value="1"/>
</dbReference>
<evidence type="ECO:0000256" key="2">
    <source>
        <dbReference type="ARBA" id="ARBA00023015"/>
    </source>
</evidence>
<dbReference type="Proteomes" id="UP000324897">
    <property type="component" value="Chromosome 7"/>
</dbReference>
<evidence type="ECO:0000256" key="4">
    <source>
        <dbReference type="ARBA" id="ARBA00023163"/>
    </source>
</evidence>
<evidence type="ECO:0000256" key="3">
    <source>
        <dbReference type="ARBA" id="ARBA00023125"/>
    </source>
</evidence>
<comment type="subcellular location">
    <subcellularLocation>
        <location evidence="1">Nucleus</location>
    </subcellularLocation>
</comment>
<dbReference type="PANTHER" id="PTHR31221">
    <property type="entry name" value="WRKY TRANSCRIPTION FACTOR PROTEIN 1-RELATED"/>
    <property type="match status" value="1"/>
</dbReference>
<dbReference type="GO" id="GO:0003700">
    <property type="term" value="F:DNA-binding transcription factor activity"/>
    <property type="evidence" value="ECO:0007669"/>
    <property type="project" value="InterPro"/>
</dbReference>
<dbReference type="InterPro" id="IPR036576">
    <property type="entry name" value="WRKY_dom_sf"/>
</dbReference>
<dbReference type="GO" id="GO:0043565">
    <property type="term" value="F:sequence-specific DNA binding"/>
    <property type="evidence" value="ECO:0007669"/>
    <property type="project" value="InterPro"/>
</dbReference>
<keyword evidence="4" id="KW-0804">Transcription</keyword>
<protein>
    <recommendedName>
        <fullName evidence="7">WRKY domain-containing protein</fullName>
    </recommendedName>
</protein>
<keyword evidence="3" id="KW-0238">DNA-binding</keyword>
<accession>A0A5J9U9W5</accession>
<dbReference type="PROSITE" id="PS50811">
    <property type="entry name" value="WRKY"/>
    <property type="match status" value="1"/>
</dbReference>
<dbReference type="InterPro" id="IPR044810">
    <property type="entry name" value="WRKY_plant"/>
</dbReference>
<dbReference type="SMART" id="SM00774">
    <property type="entry name" value="WRKY"/>
    <property type="match status" value="1"/>
</dbReference>
<name>A0A5J9U9W5_9POAL</name>
<evidence type="ECO:0000313" key="9">
    <source>
        <dbReference type="Proteomes" id="UP000324897"/>
    </source>
</evidence>
<dbReference type="InterPro" id="IPR003657">
    <property type="entry name" value="WRKY_dom"/>
</dbReference>
<dbReference type="AlphaFoldDB" id="A0A5J9U9W5"/>
<dbReference type="Gramene" id="TVU20127">
    <property type="protein sequence ID" value="TVU20127"/>
    <property type="gene ID" value="EJB05_36320"/>
</dbReference>
<dbReference type="Pfam" id="PF03106">
    <property type="entry name" value="WRKY"/>
    <property type="match status" value="1"/>
</dbReference>
<dbReference type="SUPFAM" id="SSF118290">
    <property type="entry name" value="WRKY DNA-binding domain"/>
    <property type="match status" value="1"/>
</dbReference>
<feature type="region of interest" description="Disordered" evidence="6">
    <location>
        <begin position="91"/>
        <end position="142"/>
    </location>
</feature>
<dbReference type="GO" id="GO:0005634">
    <property type="term" value="C:nucleus"/>
    <property type="evidence" value="ECO:0007669"/>
    <property type="project" value="UniProtKB-SubCell"/>
</dbReference>
<keyword evidence="2" id="KW-0805">Transcription regulation</keyword>
<evidence type="ECO:0000256" key="6">
    <source>
        <dbReference type="SAM" id="MobiDB-lite"/>
    </source>
</evidence>
<evidence type="ECO:0000259" key="7">
    <source>
        <dbReference type="PROSITE" id="PS50811"/>
    </source>
</evidence>
<sequence>MSGAAAAGGEGGLHGLYGEDPTAGFFNPFDHDDVDSFFLRRSPGAAGEGGGSGGDGLAAYSSSITDYLQGFLQDDDGVVKQEMVVQEAVNGHDADQLGGASVTPNSSSSGAVCGEETRRRCKKGTPEEEEEENDDEDEEGSAADRNCKSYYRCTAARCGVKKLVERSQQDPSSVITTYEGQHTHPSPVGLGGRAGTMRAFMQPLLQQQQQLGLLRPDDLAARAMVMSHLGYGDHGARVPGSSLLPAGNGMRSPMSTHLLQQEPRASSPLVPAYGGAPGFVPPAAMVDVKAHERC</sequence>
<keyword evidence="5" id="KW-0539">Nucleus</keyword>
<reference evidence="8 9" key="1">
    <citation type="journal article" date="2019" name="Sci. Rep.">
        <title>A high-quality genome of Eragrostis curvula grass provides insights into Poaceae evolution and supports new strategies to enhance forage quality.</title>
        <authorList>
            <person name="Carballo J."/>
            <person name="Santos B.A.C.M."/>
            <person name="Zappacosta D."/>
            <person name="Garbus I."/>
            <person name="Selva J.P."/>
            <person name="Gallo C.A."/>
            <person name="Diaz A."/>
            <person name="Albertini E."/>
            <person name="Caccamo M."/>
            <person name="Echenique V."/>
        </authorList>
    </citation>
    <scope>NUCLEOTIDE SEQUENCE [LARGE SCALE GENOMIC DNA]</scope>
    <source>
        <strain evidence="9">cv. Victoria</strain>
        <tissue evidence="8">Leaf</tissue>
    </source>
</reference>
<evidence type="ECO:0000313" key="8">
    <source>
        <dbReference type="EMBL" id="TVU20127.1"/>
    </source>
</evidence>
<proteinExistence type="predicted"/>
<organism evidence="8 9">
    <name type="scientific">Eragrostis curvula</name>
    <name type="common">weeping love grass</name>
    <dbReference type="NCBI Taxonomy" id="38414"/>
    <lineage>
        <taxon>Eukaryota</taxon>
        <taxon>Viridiplantae</taxon>
        <taxon>Streptophyta</taxon>
        <taxon>Embryophyta</taxon>
        <taxon>Tracheophyta</taxon>
        <taxon>Spermatophyta</taxon>
        <taxon>Magnoliopsida</taxon>
        <taxon>Liliopsida</taxon>
        <taxon>Poales</taxon>
        <taxon>Poaceae</taxon>
        <taxon>PACMAD clade</taxon>
        <taxon>Chloridoideae</taxon>
        <taxon>Eragrostideae</taxon>
        <taxon>Eragrostidinae</taxon>
        <taxon>Eragrostis</taxon>
    </lineage>
</organism>
<comment type="caution">
    <text evidence="8">The sequence shown here is derived from an EMBL/GenBank/DDBJ whole genome shotgun (WGS) entry which is preliminary data.</text>
</comment>
<gene>
    <name evidence="8" type="ORF">EJB05_36320</name>
</gene>
<evidence type="ECO:0000256" key="1">
    <source>
        <dbReference type="ARBA" id="ARBA00004123"/>
    </source>
</evidence>
<keyword evidence="9" id="KW-1185">Reference proteome</keyword>
<dbReference type="OrthoDB" id="1748248at2759"/>
<feature type="domain" description="WRKY" evidence="7">
    <location>
        <begin position="148"/>
        <end position="187"/>
    </location>
</feature>
<evidence type="ECO:0000256" key="5">
    <source>
        <dbReference type="ARBA" id="ARBA00023242"/>
    </source>
</evidence>
<dbReference type="PANTHER" id="PTHR31221:SF366">
    <property type="entry name" value="OS05G0583000 PROTEIN"/>
    <property type="match status" value="1"/>
</dbReference>
<feature type="compositionally biased region" description="Acidic residues" evidence="6">
    <location>
        <begin position="127"/>
        <end position="141"/>
    </location>
</feature>
<dbReference type="EMBL" id="RWGY01000029">
    <property type="protein sequence ID" value="TVU20127.1"/>
    <property type="molecule type" value="Genomic_DNA"/>
</dbReference>